<evidence type="ECO:0000259" key="1">
    <source>
        <dbReference type="Pfam" id="PF00496"/>
    </source>
</evidence>
<dbReference type="PROSITE" id="PS51257">
    <property type="entry name" value="PROKAR_LIPOPROTEIN"/>
    <property type="match status" value="1"/>
</dbReference>
<organism evidence="2">
    <name type="scientific">marine sediment metagenome</name>
    <dbReference type="NCBI Taxonomy" id="412755"/>
    <lineage>
        <taxon>unclassified sequences</taxon>
        <taxon>metagenomes</taxon>
        <taxon>ecological metagenomes</taxon>
    </lineage>
</organism>
<feature type="domain" description="Solute-binding protein family 5" evidence="1">
    <location>
        <begin position="92"/>
        <end position="182"/>
    </location>
</feature>
<evidence type="ECO:0000313" key="2">
    <source>
        <dbReference type="EMBL" id="GAH37625.1"/>
    </source>
</evidence>
<feature type="non-terminal residue" evidence="2">
    <location>
        <position position="192"/>
    </location>
</feature>
<dbReference type="SUPFAM" id="SSF53850">
    <property type="entry name" value="Periplasmic binding protein-like II"/>
    <property type="match status" value="1"/>
</dbReference>
<proteinExistence type="predicted"/>
<dbReference type="PANTHER" id="PTHR30290">
    <property type="entry name" value="PERIPLASMIC BINDING COMPONENT OF ABC TRANSPORTER"/>
    <property type="match status" value="1"/>
</dbReference>
<dbReference type="InterPro" id="IPR039424">
    <property type="entry name" value="SBP_5"/>
</dbReference>
<name>X1FYL0_9ZZZZ</name>
<comment type="caution">
    <text evidence="2">The sequence shown here is derived from an EMBL/GenBank/DDBJ whole genome shotgun (WGS) entry which is preliminary data.</text>
</comment>
<dbReference type="Gene3D" id="3.40.190.10">
    <property type="entry name" value="Periplasmic binding protein-like II"/>
    <property type="match status" value="1"/>
</dbReference>
<gene>
    <name evidence="2" type="ORF">S03H2_24353</name>
</gene>
<dbReference type="InterPro" id="IPR000914">
    <property type="entry name" value="SBP_5_dom"/>
</dbReference>
<dbReference type="Pfam" id="PF00496">
    <property type="entry name" value="SBP_bac_5"/>
    <property type="match status" value="1"/>
</dbReference>
<protein>
    <recommendedName>
        <fullName evidence="1">Solute-binding protein family 5 domain-containing protein</fullName>
    </recommendedName>
</protein>
<reference evidence="2" key="1">
    <citation type="journal article" date="2014" name="Front. Microbiol.">
        <title>High frequency of phylogenetically diverse reductive dehalogenase-homologous genes in deep subseafloor sedimentary metagenomes.</title>
        <authorList>
            <person name="Kawai M."/>
            <person name="Futagami T."/>
            <person name="Toyoda A."/>
            <person name="Takaki Y."/>
            <person name="Nishi S."/>
            <person name="Hori S."/>
            <person name="Arai W."/>
            <person name="Tsubouchi T."/>
            <person name="Morono Y."/>
            <person name="Uchiyama I."/>
            <person name="Ito T."/>
            <person name="Fujiyama A."/>
            <person name="Inagaki F."/>
            <person name="Takami H."/>
        </authorList>
    </citation>
    <scope>NUCLEOTIDE SEQUENCE</scope>
    <source>
        <strain evidence="2">Expedition CK06-06</strain>
    </source>
</reference>
<dbReference type="EMBL" id="BARU01013505">
    <property type="protein sequence ID" value="GAH37625.1"/>
    <property type="molecule type" value="Genomic_DNA"/>
</dbReference>
<sequence>MIKKRKLWLLTAVMIIAALSLFACAPAETLAPTEEEPTEPPPPAEKTSITILIPDNPAEFHGYGAGTGFEEAISEMVMLSVAEVDDQGNYFPELATEIPTVENGGVVMDEETWETTVTWHLREDVYWEDGEQVTADDVIFTWDAFLAAEIWSSATDATESVEKVDDFTIVMKYYYPNPEYVTHFGGEDFPIY</sequence>
<dbReference type="GO" id="GO:1904680">
    <property type="term" value="F:peptide transmembrane transporter activity"/>
    <property type="evidence" value="ECO:0007669"/>
    <property type="project" value="TreeGrafter"/>
</dbReference>
<dbReference type="AlphaFoldDB" id="X1FYL0"/>
<dbReference type="GO" id="GO:0015833">
    <property type="term" value="P:peptide transport"/>
    <property type="evidence" value="ECO:0007669"/>
    <property type="project" value="TreeGrafter"/>
</dbReference>
<accession>X1FYL0</accession>